<feature type="transmembrane region" description="Helical" evidence="7">
    <location>
        <begin position="596"/>
        <end position="615"/>
    </location>
</feature>
<dbReference type="GeneID" id="55967228"/>
<dbReference type="GO" id="GO:0016020">
    <property type="term" value="C:membrane"/>
    <property type="evidence" value="ECO:0007669"/>
    <property type="project" value="UniProtKB-SubCell"/>
</dbReference>
<feature type="compositionally biased region" description="Basic and acidic residues" evidence="6">
    <location>
        <begin position="67"/>
        <end position="84"/>
    </location>
</feature>
<feature type="transmembrane region" description="Helical" evidence="7">
    <location>
        <begin position="275"/>
        <end position="297"/>
    </location>
</feature>
<name>A0A9P4YZ53_9HYPO</name>
<feature type="transmembrane region" description="Helical" evidence="7">
    <location>
        <begin position="417"/>
        <end position="438"/>
    </location>
</feature>
<feature type="transmembrane region" description="Helical" evidence="7">
    <location>
        <begin position="187"/>
        <end position="207"/>
    </location>
</feature>
<evidence type="ECO:0000256" key="2">
    <source>
        <dbReference type="ARBA" id="ARBA00022448"/>
    </source>
</evidence>
<reference evidence="9" key="1">
    <citation type="submission" date="2020-03" db="EMBL/GenBank/DDBJ databases">
        <title>Site-based positive gene gene selection in Geosmithia morbida across the United States reveals a broad range of putative effectors and factors for local host and environmental adapation.</title>
        <authorList>
            <person name="Onufrak A."/>
            <person name="Murdoch R.W."/>
            <person name="Gazis R."/>
            <person name="Huff M."/>
            <person name="Staton M."/>
            <person name="Klingeman W."/>
            <person name="Hadziabdic D."/>
        </authorList>
    </citation>
    <scope>NUCLEOTIDE SEQUENCE</scope>
    <source>
        <strain evidence="9">1262</strain>
    </source>
</reference>
<evidence type="ECO:0000256" key="5">
    <source>
        <dbReference type="ARBA" id="ARBA00023136"/>
    </source>
</evidence>
<feature type="transmembrane region" description="Helical" evidence="7">
    <location>
        <begin position="506"/>
        <end position="526"/>
    </location>
</feature>
<keyword evidence="10" id="KW-1185">Reference proteome</keyword>
<dbReference type="InterPro" id="IPR036259">
    <property type="entry name" value="MFS_trans_sf"/>
</dbReference>
<dbReference type="Proteomes" id="UP000749293">
    <property type="component" value="Unassembled WGS sequence"/>
</dbReference>
<dbReference type="Pfam" id="PF07690">
    <property type="entry name" value="MFS_1"/>
    <property type="match status" value="1"/>
</dbReference>
<evidence type="ECO:0000256" key="1">
    <source>
        <dbReference type="ARBA" id="ARBA00004141"/>
    </source>
</evidence>
<dbReference type="PANTHER" id="PTHR23511:SF5">
    <property type="entry name" value="MAJOR FACILITATOR-TYPE TRANSPORTER HXNZ-RELATED"/>
    <property type="match status" value="1"/>
</dbReference>
<feature type="transmembrane region" description="Helical" evidence="7">
    <location>
        <begin position="219"/>
        <end position="238"/>
    </location>
</feature>
<sequence>MAWSDAFRRYESVDDYEDVWVPLNQAHNYSHSARNGRTEYEEKDHVVDDEIEARLNQHDDEDGGEDSQGRRNGDNDDVEAGKEGADDEDDLQETRGMLQMRAAEYSVDGLRAEMRLAGDGETPVTLTSAEIKIKLMNKAIQDIGMGSYNWQLFIVCGFGWFADNLWLQGASLTLPSLSAEFDISEKSVRYTTSALFVGLSLGSFAWGIGSDVVGRRLPFNVTLLIASVFGIWSAYARTWGWVCFFYAALGSGVGGSLPVDGSLFLEFLPGASTSLLTLLSVWWPIGQLVSSLVAWYFIAQWPVDVGWRYFMVTIGVITFAMFIVRFFLFRLFESPKYLLNQGRQDEAVAVIHGIASRNGTKTWLTSDLMNAVAGVDRDDPHGGGGGGGGASDPSSVVADKLGKLAGGAKELFRTRDVGLSTALIWWAWATIGMGYPLFNAFLPQYFARYSGGGGGGGGADVQSETAAISGEAYRNYAITSICGVPGSLLAAWLVDRDSRFLGRKGTLACSTLVSAVFLFAFVVWGHSSTSQLIFSCCGAFSQNIMYGVLYAYTPEIFPTSVRGAGTGMASFLNRVTGLLAPVLAANVPGDAAATPIYMSAILILLAFVGICYIPIETRGAQML</sequence>
<feature type="transmembrane region" description="Helical" evidence="7">
    <location>
        <begin position="148"/>
        <end position="167"/>
    </location>
</feature>
<dbReference type="PROSITE" id="PS50850">
    <property type="entry name" value="MFS"/>
    <property type="match status" value="1"/>
</dbReference>
<dbReference type="CDD" id="cd17316">
    <property type="entry name" value="MFS_SV2_like"/>
    <property type="match status" value="1"/>
</dbReference>
<dbReference type="GO" id="GO:0022857">
    <property type="term" value="F:transmembrane transporter activity"/>
    <property type="evidence" value="ECO:0007669"/>
    <property type="project" value="InterPro"/>
</dbReference>
<dbReference type="InterPro" id="IPR020846">
    <property type="entry name" value="MFS_dom"/>
</dbReference>
<evidence type="ECO:0000256" key="3">
    <source>
        <dbReference type="ARBA" id="ARBA00022692"/>
    </source>
</evidence>
<keyword evidence="5 7" id="KW-0472">Membrane</keyword>
<keyword evidence="2" id="KW-0813">Transport</keyword>
<dbReference type="OrthoDB" id="4139357at2759"/>
<feature type="transmembrane region" description="Helical" evidence="7">
    <location>
        <begin position="244"/>
        <end position="268"/>
    </location>
</feature>
<proteinExistence type="predicted"/>
<comment type="caution">
    <text evidence="9">The sequence shown here is derived from an EMBL/GenBank/DDBJ whole genome shotgun (WGS) entry which is preliminary data.</text>
</comment>
<evidence type="ECO:0000256" key="6">
    <source>
        <dbReference type="SAM" id="MobiDB-lite"/>
    </source>
</evidence>
<evidence type="ECO:0000256" key="4">
    <source>
        <dbReference type="ARBA" id="ARBA00022989"/>
    </source>
</evidence>
<feature type="region of interest" description="Disordered" evidence="6">
    <location>
        <begin position="55"/>
        <end position="92"/>
    </location>
</feature>
<dbReference type="EMBL" id="JAANYQ010000002">
    <property type="protein sequence ID" value="KAF4125753.1"/>
    <property type="molecule type" value="Genomic_DNA"/>
</dbReference>
<feature type="region of interest" description="Disordered" evidence="6">
    <location>
        <begin position="31"/>
        <end position="50"/>
    </location>
</feature>
<keyword evidence="4 7" id="KW-1133">Transmembrane helix</keyword>
<evidence type="ECO:0000256" key="7">
    <source>
        <dbReference type="SAM" id="Phobius"/>
    </source>
</evidence>
<feature type="domain" description="Major facilitator superfamily (MFS) profile" evidence="8">
    <location>
        <begin position="152"/>
        <end position="618"/>
    </location>
</feature>
<dbReference type="AlphaFoldDB" id="A0A9P4YZ53"/>
<dbReference type="Gene3D" id="1.20.1250.20">
    <property type="entry name" value="MFS general substrate transporter like domains"/>
    <property type="match status" value="1"/>
</dbReference>
<dbReference type="RefSeq" id="XP_035324405.1">
    <property type="nucleotide sequence ID" value="XM_035462981.1"/>
</dbReference>
<comment type="subcellular location">
    <subcellularLocation>
        <location evidence="1">Membrane</location>
        <topology evidence="1">Multi-pass membrane protein</topology>
    </subcellularLocation>
</comment>
<gene>
    <name evidence="9" type="ORF">GMORB2_0998</name>
</gene>
<protein>
    <submittedName>
        <fullName evidence="9">Sugar (And other) transporter</fullName>
    </submittedName>
</protein>
<feature type="compositionally biased region" description="Basic and acidic residues" evidence="6">
    <location>
        <begin position="36"/>
        <end position="50"/>
    </location>
</feature>
<evidence type="ECO:0000313" key="10">
    <source>
        <dbReference type="Proteomes" id="UP000749293"/>
    </source>
</evidence>
<organism evidence="9 10">
    <name type="scientific">Geosmithia morbida</name>
    <dbReference type="NCBI Taxonomy" id="1094350"/>
    <lineage>
        <taxon>Eukaryota</taxon>
        <taxon>Fungi</taxon>
        <taxon>Dikarya</taxon>
        <taxon>Ascomycota</taxon>
        <taxon>Pezizomycotina</taxon>
        <taxon>Sordariomycetes</taxon>
        <taxon>Hypocreomycetidae</taxon>
        <taxon>Hypocreales</taxon>
        <taxon>Bionectriaceae</taxon>
        <taxon>Geosmithia</taxon>
    </lineage>
</organism>
<feature type="transmembrane region" description="Helical" evidence="7">
    <location>
        <begin position="476"/>
        <end position="494"/>
    </location>
</feature>
<dbReference type="SUPFAM" id="SSF103473">
    <property type="entry name" value="MFS general substrate transporter"/>
    <property type="match status" value="1"/>
</dbReference>
<keyword evidence="3 7" id="KW-0812">Transmembrane</keyword>
<dbReference type="PANTHER" id="PTHR23511">
    <property type="entry name" value="SYNAPTIC VESICLE GLYCOPROTEIN 2"/>
    <property type="match status" value="1"/>
</dbReference>
<evidence type="ECO:0000313" key="9">
    <source>
        <dbReference type="EMBL" id="KAF4125753.1"/>
    </source>
</evidence>
<feature type="transmembrane region" description="Helical" evidence="7">
    <location>
        <begin position="309"/>
        <end position="328"/>
    </location>
</feature>
<evidence type="ECO:0000259" key="8">
    <source>
        <dbReference type="PROSITE" id="PS50850"/>
    </source>
</evidence>
<dbReference type="InterPro" id="IPR011701">
    <property type="entry name" value="MFS"/>
</dbReference>
<accession>A0A9P4YZ53</accession>